<dbReference type="InterPro" id="IPR009057">
    <property type="entry name" value="Homeodomain-like_sf"/>
</dbReference>
<dbReference type="SUPFAM" id="SSF46689">
    <property type="entry name" value="Homeodomain-like"/>
    <property type="match status" value="1"/>
</dbReference>
<dbReference type="Pfam" id="PF21517">
    <property type="entry name" value="HTH_Tnp_Tc3_2_like"/>
    <property type="match status" value="1"/>
</dbReference>
<sequence>MGPAPLHTVAEQEFRDALTGIFSSYDFSPRKVTSRDERNIIRVVSNSPKSLNDVCAELNLSVCKQTVHNAITRSGSFSHNEKSYEEKIPVGASRNSVLAQQQCGVELGP</sequence>
<name>A0A8R1ID50_CAEJA</name>
<dbReference type="EnsemblMetazoa" id="CJA33605.1">
    <property type="protein sequence ID" value="CJA33605.1"/>
    <property type="gene ID" value="WBGene00209452"/>
</dbReference>
<protein>
    <recommendedName>
        <fullName evidence="2">Transposable element Tc3 transposase-like DNA-binding HTH domain-containing protein</fullName>
    </recommendedName>
</protein>
<dbReference type="GO" id="GO:0005634">
    <property type="term" value="C:nucleus"/>
    <property type="evidence" value="ECO:0007669"/>
    <property type="project" value="UniProtKB-SubCell"/>
</dbReference>
<dbReference type="Gene3D" id="1.10.10.10">
    <property type="entry name" value="Winged helix-like DNA-binding domain superfamily/Winged helix DNA-binding domain"/>
    <property type="match status" value="1"/>
</dbReference>
<accession>A0A8R1ID50</accession>
<dbReference type="InterPro" id="IPR048703">
    <property type="entry name" value="Tnp_Tc3-like_HTH"/>
</dbReference>
<evidence type="ECO:0000256" key="1">
    <source>
        <dbReference type="ARBA" id="ARBA00004123"/>
    </source>
</evidence>
<evidence type="ECO:0000313" key="3">
    <source>
        <dbReference type="EnsemblMetazoa" id="CJA33605.1"/>
    </source>
</evidence>
<evidence type="ECO:0000259" key="2">
    <source>
        <dbReference type="Pfam" id="PF21517"/>
    </source>
</evidence>
<comment type="subcellular location">
    <subcellularLocation>
        <location evidence="1">Nucleus</location>
    </subcellularLocation>
</comment>
<dbReference type="Proteomes" id="UP000005237">
    <property type="component" value="Unassembled WGS sequence"/>
</dbReference>
<feature type="domain" description="Transposable element Tc3 transposase-like DNA-binding HTH" evidence="2">
    <location>
        <begin position="35"/>
        <end position="74"/>
    </location>
</feature>
<dbReference type="AlphaFoldDB" id="A0A8R1ID50"/>
<dbReference type="InterPro" id="IPR036388">
    <property type="entry name" value="WH-like_DNA-bd_sf"/>
</dbReference>
<organism evidence="3 4">
    <name type="scientific">Caenorhabditis japonica</name>
    <dbReference type="NCBI Taxonomy" id="281687"/>
    <lineage>
        <taxon>Eukaryota</taxon>
        <taxon>Metazoa</taxon>
        <taxon>Ecdysozoa</taxon>
        <taxon>Nematoda</taxon>
        <taxon>Chromadorea</taxon>
        <taxon>Rhabditida</taxon>
        <taxon>Rhabditina</taxon>
        <taxon>Rhabditomorpha</taxon>
        <taxon>Rhabditoidea</taxon>
        <taxon>Rhabditidae</taxon>
        <taxon>Peloderinae</taxon>
        <taxon>Caenorhabditis</taxon>
    </lineage>
</organism>
<evidence type="ECO:0000313" key="4">
    <source>
        <dbReference type="Proteomes" id="UP000005237"/>
    </source>
</evidence>
<reference evidence="4" key="1">
    <citation type="submission" date="2010-08" db="EMBL/GenBank/DDBJ databases">
        <authorList>
            <consortium name="Caenorhabditis japonica Sequencing Consortium"/>
            <person name="Wilson R.K."/>
        </authorList>
    </citation>
    <scope>NUCLEOTIDE SEQUENCE [LARGE SCALE GENOMIC DNA]</scope>
    <source>
        <strain evidence="4">DF5081</strain>
    </source>
</reference>
<proteinExistence type="predicted"/>
<keyword evidence="4" id="KW-1185">Reference proteome</keyword>
<reference evidence="3" key="2">
    <citation type="submission" date="2022-06" db="UniProtKB">
        <authorList>
            <consortium name="EnsemblMetazoa"/>
        </authorList>
    </citation>
    <scope>IDENTIFICATION</scope>
    <source>
        <strain evidence="3">DF5081</strain>
    </source>
</reference>